<keyword evidence="4" id="KW-0808">Transferase</keyword>
<protein>
    <recommendedName>
        <fullName evidence="10">Wax synthase domain-containing protein</fullName>
    </recommendedName>
</protein>
<evidence type="ECO:0000256" key="8">
    <source>
        <dbReference type="SAM" id="MobiDB-lite"/>
    </source>
</evidence>
<gene>
    <name evidence="11" type="ORF">JR316_012532</name>
</gene>
<feature type="compositionally biased region" description="Low complexity" evidence="8">
    <location>
        <begin position="278"/>
        <end position="293"/>
    </location>
</feature>
<comment type="subcellular location">
    <subcellularLocation>
        <location evidence="1">Membrane</location>
        <topology evidence="1">Multi-pass membrane protein</topology>
    </subcellularLocation>
</comment>
<dbReference type="InterPro" id="IPR044851">
    <property type="entry name" value="Wax_synthase"/>
</dbReference>
<proteinExistence type="inferred from homology"/>
<feature type="transmembrane region" description="Helical" evidence="9">
    <location>
        <begin position="301"/>
        <end position="322"/>
    </location>
</feature>
<evidence type="ECO:0000256" key="3">
    <source>
        <dbReference type="ARBA" id="ARBA00007282"/>
    </source>
</evidence>
<feature type="region of interest" description="Disordered" evidence="8">
    <location>
        <begin position="366"/>
        <end position="400"/>
    </location>
</feature>
<keyword evidence="6 9" id="KW-1133">Transmembrane helix</keyword>
<name>A0A8H8CE00_PSICU</name>
<feature type="transmembrane region" description="Helical" evidence="9">
    <location>
        <begin position="414"/>
        <end position="436"/>
    </location>
</feature>
<dbReference type="GO" id="GO:0006629">
    <property type="term" value="P:lipid metabolic process"/>
    <property type="evidence" value="ECO:0007669"/>
    <property type="project" value="InterPro"/>
</dbReference>
<keyword evidence="5 9" id="KW-0812">Transmembrane</keyword>
<evidence type="ECO:0000256" key="4">
    <source>
        <dbReference type="ARBA" id="ARBA00022679"/>
    </source>
</evidence>
<organism evidence="11">
    <name type="scientific">Psilocybe cubensis</name>
    <name type="common">Psychedelic mushroom</name>
    <name type="synonym">Stropharia cubensis</name>
    <dbReference type="NCBI Taxonomy" id="181762"/>
    <lineage>
        <taxon>Eukaryota</taxon>
        <taxon>Fungi</taxon>
        <taxon>Dikarya</taxon>
        <taxon>Basidiomycota</taxon>
        <taxon>Agaricomycotina</taxon>
        <taxon>Agaricomycetes</taxon>
        <taxon>Agaricomycetidae</taxon>
        <taxon>Agaricales</taxon>
        <taxon>Agaricineae</taxon>
        <taxon>Strophariaceae</taxon>
        <taxon>Psilocybe</taxon>
    </lineage>
</organism>
<feature type="transmembrane region" description="Helical" evidence="9">
    <location>
        <begin position="12"/>
        <end position="32"/>
    </location>
</feature>
<feature type="transmembrane region" description="Helical" evidence="9">
    <location>
        <begin position="150"/>
        <end position="173"/>
    </location>
</feature>
<evidence type="ECO:0000256" key="6">
    <source>
        <dbReference type="ARBA" id="ARBA00022989"/>
    </source>
</evidence>
<dbReference type="PANTHER" id="PTHR31595:SF57">
    <property type="entry name" value="OS04G0481900 PROTEIN"/>
    <property type="match status" value="1"/>
</dbReference>
<accession>A0A8H8CE00</accession>
<feature type="region of interest" description="Disordered" evidence="8">
    <location>
        <begin position="274"/>
        <end position="293"/>
    </location>
</feature>
<feature type="domain" description="Wax synthase" evidence="10">
    <location>
        <begin position="226"/>
        <end position="336"/>
    </location>
</feature>
<evidence type="ECO:0000256" key="9">
    <source>
        <dbReference type="SAM" id="Phobius"/>
    </source>
</evidence>
<comment type="pathway">
    <text evidence="2">Secondary metabolite biosynthesis.</text>
</comment>
<dbReference type="PROSITE" id="PS51257">
    <property type="entry name" value="PROKAR_LIPOPROTEIN"/>
    <property type="match status" value="1"/>
</dbReference>
<dbReference type="GO" id="GO:0016020">
    <property type="term" value="C:membrane"/>
    <property type="evidence" value="ECO:0007669"/>
    <property type="project" value="UniProtKB-SubCell"/>
</dbReference>
<dbReference type="GO" id="GO:0008374">
    <property type="term" value="F:O-acyltransferase activity"/>
    <property type="evidence" value="ECO:0007669"/>
    <property type="project" value="InterPro"/>
</dbReference>
<feature type="transmembrane region" description="Helical" evidence="9">
    <location>
        <begin position="328"/>
        <end position="347"/>
    </location>
</feature>
<dbReference type="Pfam" id="PF13813">
    <property type="entry name" value="MBOAT_2"/>
    <property type="match status" value="1"/>
</dbReference>
<evidence type="ECO:0000313" key="11">
    <source>
        <dbReference type="EMBL" id="KAG5162647.1"/>
    </source>
</evidence>
<keyword evidence="7 9" id="KW-0472">Membrane</keyword>
<dbReference type="AlphaFoldDB" id="A0A8H8CE00"/>
<sequence length="459" mass="50558">MYATQRTSKQPFSVPLILLFAACALLACIPGHRNPTKVFLLVTLSAIAFYVISQTNTGDPIIDLGLGSAILIQVANALDSLYLTDPDTLVNFEQPESGGRITQKPLKERIRWAFYLYTNIRGIGWAHEPAFLHPAPSRSTPIRAFVIRRLFYALLCAAVEFISYVLLASNPALNTPGKVAFSAAPFHWRVMGTLAFGGASSSRIFCVSCVVSAVVVGLGFSTPERWPSLFGSPFQAWSVRQFWRKVWHQMLRKTLLSLSHFVITKIMRLPPPFPRSRLTSGTSKPTSSPSSNSPLQTLSKLLLVPMAFVFSGILHIGGEWMLLGYPGYGTLTFFCLQGLGVSIEVIAEKVWMRVYVGGAKDSQKSKVDKRADPVRNGSARNGKAINGVNGNGNGKEHTNGFKDHPAQGDPAPALWLRVIGFLWTLTVFSYSVPYMIDPLLAFDMFVDPRFDLGMLVRGR</sequence>
<reference evidence="11" key="1">
    <citation type="submission" date="2021-02" db="EMBL/GenBank/DDBJ databases">
        <title>Psilocybe cubensis genome.</title>
        <authorList>
            <person name="Mckernan K.J."/>
            <person name="Crawford S."/>
            <person name="Trippe A."/>
            <person name="Kane L.T."/>
            <person name="Mclaughlin S."/>
        </authorList>
    </citation>
    <scope>NUCLEOTIDE SEQUENCE [LARGE SCALE GENOMIC DNA]</scope>
    <source>
        <strain evidence="11">MGC-MH-2018</strain>
    </source>
</reference>
<feature type="transmembrane region" description="Helical" evidence="9">
    <location>
        <begin position="38"/>
        <end position="53"/>
    </location>
</feature>
<evidence type="ECO:0000256" key="2">
    <source>
        <dbReference type="ARBA" id="ARBA00005179"/>
    </source>
</evidence>
<evidence type="ECO:0000256" key="5">
    <source>
        <dbReference type="ARBA" id="ARBA00022692"/>
    </source>
</evidence>
<dbReference type="InterPro" id="IPR032805">
    <property type="entry name" value="Wax_synthase_dom"/>
</dbReference>
<dbReference type="EMBL" id="JAFIQS010000018">
    <property type="protein sequence ID" value="KAG5162647.1"/>
    <property type="molecule type" value="Genomic_DNA"/>
</dbReference>
<feature type="transmembrane region" description="Helical" evidence="9">
    <location>
        <begin position="193"/>
        <end position="220"/>
    </location>
</feature>
<evidence type="ECO:0000259" key="10">
    <source>
        <dbReference type="Pfam" id="PF13813"/>
    </source>
</evidence>
<dbReference type="PANTHER" id="PTHR31595">
    <property type="entry name" value="LONG-CHAIN-ALCOHOL O-FATTY-ACYLTRANSFERASE 3-RELATED"/>
    <property type="match status" value="1"/>
</dbReference>
<comment type="caution">
    <text evidence="11">The sequence shown here is derived from an EMBL/GenBank/DDBJ whole genome shotgun (WGS) entry which is preliminary data.</text>
</comment>
<comment type="similarity">
    <text evidence="3">Belongs to the wax synthase family.</text>
</comment>
<evidence type="ECO:0000256" key="1">
    <source>
        <dbReference type="ARBA" id="ARBA00004141"/>
    </source>
</evidence>
<evidence type="ECO:0000256" key="7">
    <source>
        <dbReference type="ARBA" id="ARBA00023136"/>
    </source>
</evidence>